<evidence type="ECO:0000313" key="1">
    <source>
        <dbReference type="EMBL" id="NLV12201.1"/>
    </source>
</evidence>
<dbReference type="RefSeq" id="WP_170095851.1">
    <property type="nucleotide sequence ID" value="NZ_WOWA01000002.1"/>
</dbReference>
<protein>
    <submittedName>
        <fullName evidence="1">Uncharacterized protein</fullName>
    </submittedName>
</protein>
<organism evidence="1 2">
    <name type="scientific">Haloarcula argentinensis</name>
    <dbReference type="NCBI Taxonomy" id="43776"/>
    <lineage>
        <taxon>Archaea</taxon>
        <taxon>Methanobacteriati</taxon>
        <taxon>Methanobacteriota</taxon>
        <taxon>Stenosarchaea group</taxon>
        <taxon>Halobacteria</taxon>
        <taxon>Halobacteriales</taxon>
        <taxon>Haloarculaceae</taxon>
        <taxon>Haloarcula</taxon>
    </lineage>
</organism>
<evidence type="ECO:0000313" key="2">
    <source>
        <dbReference type="Proteomes" id="UP000641625"/>
    </source>
</evidence>
<gene>
    <name evidence="1" type="ORF">GOC77_02760</name>
</gene>
<comment type="caution">
    <text evidence="1">The sequence shown here is derived from an EMBL/GenBank/DDBJ whole genome shotgun (WGS) entry which is preliminary data.</text>
</comment>
<reference evidence="1" key="1">
    <citation type="submission" date="2019-12" db="EMBL/GenBank/DDBJ databases">
        <title>Whole genome sequencing of Haloarcula argentinensis strain pws5.</title>
        <authorList>
            <person name="Verma D.K."/>
            <person name="Gopal K."/>
            <person name="Prasad E.S."/>
        </authorList>
    </citation>
    <scope>NUCLEOTIDE SEQUENCE</scope>
    <source>
        <strain evidence="1">Pws5</strain>
    </source>
</reference>
<sequence length="60" mass="7109">MNENDNLWKILQRLDIDTNSDDFEEKDIAGRTIGVNYTFDTNTYHVFDAGDEYDVIVREY</sequence>
<accession>A0A847UKV8</accession>
<dbReference type="Proteomes" id="UP000641625">
    <property type="component" value="Unassembled WGS sequence"/>
</dbReference>
<dbReference type="AlphaFoldDB" id="A0A847UKV8"/>
<name>A0A847UKV8_HALAR</name>
<dbReference type="EMBL" id="WOWA01000002">
    <property type="protein sequence ID" value="NLV12201.1"/>
    <property type="molecule type" value="Genomic_DNA"/>
</dbReference>
<proteinExistence type="predicted"/>